<accession>A0ABU8HIY3</accession>
<dbReference type="PROSITE" id="PS51186">
    <property type="entry name" value="GNAT"/>
    <property type="match status" value="1"/>
</dbReference>
<dbReference type="EMBL" id="JBBAXC010000024">
    <property type="protein sequence ID" value="MEI5909355.1"/>
    <property type="molecule type" value="Genomic_DNA"/>
</dbReference>
<sequence>MKYKLRKRTKEDVSEFITWTYDGVYSFYDNNIQKEKIDSFLQSIATDRFYSVIDDQGNLIGNCEFFNVGELTEEVIAVGVQMKPSFTGKGKGLRFIRAIIEQGRELIGYDHLELAVVEFNKRAIKVYEKAGFKRKGDFQNNIRGENYNFIIMEKDW</sequence>
<dbReference type="SUPFAM" id="SSF55729">
    <property type="entry name" value="Acyl-CoA N-acyltransferases (Nat)"/>
    <property type="match status" value="1"/>
</dbReference>
<comment type="caution">
    <text evidence="2">The sequence shown here is derived from an EMBL/GenBank/DDBJ whole genome shotgun (WGS) entry which is preliminary data.</text>
</comment>
<evidence type="ECO:0000313" key="3">
    <source>
        <dbReference type="Proteomes" id="UP001312865"/>
    </source>
</evidence>
<dbReference type="InterPro" id="IPR016181">
    <property type="entry name" value="Acyl_CoA_acyltransferase"/>
</dbReference>
<keyword evidence="3" id="KW-1185">Reference proteome</keyword>
<dbReference type="EC" id="2.-.-.-" evidence="2"/>
<feature type="domain" description="N-acetyltransferase" evidence="1">
    <location>
        <begin position="3"/>
        <end position="156"/>
    </location>
</feature>
<evidence type="ECO:0000259" key="1">
    <source>
        <dbReference type="PROSITE" id="PS51186"/>
    </source>
</evidence>
<dbReference type="GO" id="GO:0016740">
    <property type="term" value="F:transferase activity"/>
    <property type="evidence" value="ECO:0007669"/>
    <property type="project" value="UniProtKB-KW"/>
</dbReference>
<protein>
    <submittedName>
        <fullName evidence="2">GNAT family protein</fullName>
        <ecNumber evidence="2">2.-.-.-</ecNumber>
    </submittedName>
</protein>
<dbReference type="InterPro" id="IPR000182">
    <property type="entry name" value="GNAT_dom"/>
</dbReference>
<dbReference type="RefSeq" id="WP_336588799.1">
    <property type="nucleotide sequence ID" value="NZ_JBBAXC010000024.1"/>
</dbReference>
<dbReference type="Gene3D" id="3.40.630.30">
    <property type="match status" value="1"/>
</dbReference>
<dbReference type="Pfam" id="PF00583">
    <property type="entry name" value="Acetyltransf_1"/>
    <property type="match status" value="1"/>
</dbReference>
<proteinExistence type="predicted"/>
<organism evidence="2 3">
    <name type="scientific">Bacillus spongiae</name>
    <dbReference type="NCBI Taxonomy" id="2683610"/>
    <lineage>
        <taxon>Bacteria</taxon>
        <taxon>Bacillati</taxon>
        <taxon>Bacillota</taxon>
        <taxon>Bacilli</taxon>
        <taxon>Bacillales</taxon>
        <taxon>Bacillaceae</taxon>
        <taxon>Bacillus</taxon>
    </lineage>
</organism>
<name>A0ABU8HIY3_9BACI</name>
<gene>
    <name evidence="2" type="ORF">WAK64_20155</name>
</gene>
<dbReference type="PANTHER" id="PTHR43415:SF3">
    <property type="entry name" value="GNAT-FAMILY ACETYLTRANSFERASE"/>
    <property type="match status" value="1"/>
</dbReference>
<dbReference type="Proteomes" id="UP001312865">
    <property type="component" value="Unassembled WGS sequence"/>
</dbReference>
<keyword evidence="2" id="KW-0808">Transferase</keyword>
<dbReference type="PANTHER" id="PTHR43415">
    <property type="entry name" value="SPERMIDINE N(1)-ACETYLTRANSFERASE"/>
    <property type="match status" value="1"/>
</dbReference>
<evidence type="ECO:0000313" key="2">
    <source>
        <dbReference type="EMBL" id="MEI5909355.1"/>
    </source>
</evidence>
<reference evidence="2 3" key="1">
    <citation type="journal article" date="2018" name="J. Microbiol.">
        <title>Bacillus spongiae sp. nov., isolated from sponge of Jeju Island.</title>
        <authorList>
            <person name="Lee G.E."/>
            <person name="Im W.T."/>
            <person name="Park J.S."/>
        </authorList>
    </citation>
    <scope>NUCLEOTIDE SEQUENCE [LARGE SCALE GENOMIC DNA]</scope>
    <source>
        <strain evidence="2 3">135PIL107-10</strain>
    </source>
</reference>